<evidence type="ECO:0000313" key="1">
    <source>
        <dbReference type="EMBL" id="MBB6507399.1"/>
    </source>
</evidence>
<proteinExistence type="predicted"/>
<comment type="caution">
    <text evidence="1">The sequence shown here is derived from an EMBL/GenBank/DDBJ whole genome shotgun (WGS) entry which is preliminary data.</text>
</comment>
<dbReference type="EMBL" id="JACHBU010000001">
    <property type="protein sequence ID" value="MBB6507399.1"/>
    <property type="molecule type" value="Genomic_DNA"/>
</dbReference>
<gene>
    <name evidence="1" type="ORF">F4695_000718</name>
</gene>
<dbReference type="Proteomes" id="UP000585437">
    <property type="component" value="Unassembled WGS sequence"/>
</dbReference>
<organism evidence="1 2">
    <name type="scientific">Rhizobium soli</name>
    <dbReference type="NCBI Taxonomy" id="424798"/>
    <lineage>
        <taxon>Bacteria</taxon>
        <taxon>Pseudomonadati</taxon>
        <taxon>Pseudomonadota</taxon>
        <taxon>Alphaproteobacteria</taxon>
        <taxon>Hyphomicrobiales</taxon>
        <taxon>Rhizobiaceae</taxon>
        <taxon>Rhizobium/Agrobacterium group</taxon>
        <taxon>Rhizobium</taxon>
    </lineage>
</organism>
<keyword evidence="2" id="KW-1185">Reference proteome</keyword>
<sequence>MNQKSIGAALAKTGFFLGIGNGARLALRAAKFSPVFSQAILFTTPSDATLHIKDREGMESVMIGGGFSIFGIDLFGSTRQLAGDRKEEAAALPRLETQKVEETDADRLTDTDQQDIFLWSTSLAY</sequence>
<dbReference type="RefSeq" id="WP_184653849.1">
    <property type="nucleotide sequence ID" value="NZ_JACHBU010000001.1"/>
</dbReference>
<accession>A0A7X0JHS8</accession>
<evidence type="ECO:0000313" key="2">
    <source>
        <dbReference type="Proteomes" id="UP000585437"/>
    </source>
</evidence>
<reference evidence="1 2" key="1">
    <citation type="submission" date="2020-08" db="EMBL/GenBank/DDBJ databases">
        <title>The Agave Microbiome: Exploring the role of microbial communities in plant adaptations to desert environments.</title>
        <authorList>
            <person name="Partida-Martinez L.P."/>
        </authorList>
    </citation>
    <scope>NUCLEOTIDE SEQUENCE [LARGE SCALE GENOMIC DNA]</scope>
    <source>
        <strain evidence="1 2">AS3.12</strain>
    </source>
</reference>
<dbReference type="AlphaFoldDB" id="A0A7X0JHS8"/>
<name>A0A7X0JHS8_9HYPH</name>
<protein>
    <submittedName>
        <fullName evidence="1">Uncharacterized protein</fullName>
    </submittedName>
</protein>